<protein>
    <submittedName>
        <fullName evidence="3">Uncharacterized protein</fullName>
    </submittedName>
</protein>
<dbReference type="EMBL" id="HBGW01010149">
    <property type="protein sequence ID" value="CAD9509531.1"/>
    <property type="molecule type" value="Transcribed_RNA"/>
</dbReference>
<keyword evidence="2" id="KW-1133">Transmembrane helix</keyword>
<evidence type="ECO:0000313" key="3">
    <source>
        <dbReference type="EMBL" id="CAD9509531.1"/>
    </source>
</evidence>
<dbReference type="AlphaFoldDB" id="A0A7S2MYN8"/>
<evidence type="ECO:0000256" key="1">
    <source>
        <dbReference type="SAM" id="MobiDB-lite"/>
    </source>
</evidence>
<accession>A0A7S2MYN8</accession>
<keyword evidence="2" id="KW-0812">Transmembrane</keyword>
<feature type="region of interest" description="Disordered" evidence="1">
    <location>
        <begin position="477"/>
        <end position="538"/>
    </location>
</feature>
<evidence type="ECO:0000256" key="2">
    <source>
        <dbReference type="SAM" id="Phobius"/>
    </source>
</evidence>
<feature type="transmembrane region" description="Helical" evidence="2">
    <location>
        <begin position="179"/>
        <end position="203"/>
    </location>
</feature>
<gene>
    <name evidence="3" type="ORF">BRAN1462_LOCUS6515</name>
</gene>
<reference evidence="3" key="1">
    <citation type="submission" date="2021-01" db="EMBL/GenBank/DDBJ databases">
        <authorList>
            <person name="Corre E."/>
            <person name="Pelletier E."/>
            <person name="Niang G."/>
            <person name="Scheremetjew M."/>
            <person name="Finn R."/>
            <person name="Kale V."/>
            <person name="Holt S."/>
            <person name="Cochrane G."/>
            <person name="Meng A."/>
            <person name="Brown T."/>
            <person name="Cohen L."/>
        </authorList>
    </citation>
    <scope>NUCLEOTIDE SEQUENCE</scope>
    <source>
        <strain evidence="3">RCC3387</strain>
    </source>
</reference>
<sequence>MGVETKVRAESSDSSDQRQIYDQVRRSRIALRRIRWVVGSIWIGLSVLMLVVFEVFVLCVWREEHVLLKDQELFQPQDWSDAFKRFFEGTLVAMRMCLSALAPLEDDTVLTRLVLSLDMFFVAFRMVGWLAVLRFDVWGGWNLAERTVYCSATIRELVFLVLAIWAFSRRTAQAMQLWMWRAIGLFAFMFLLENLPFAAYQVVALHGQPAALLSAIINATVVCVVCRRDRLLGMQARVRRWAKVVGATSAAASIACLIGPGDAKKSLDQAKGRFCCVTLENISFEDVQDNIPDPGLHDSAKPCKLGHCDAFVSHSWHDDAGAKWAAMQSWRESFVQSHGREPRIWFDKFCIDQNHIQTDLRCLPIFLGGCERLVIFCGTTYLMRLWCVLEIFSYIMMGGRLSNVELVPVLAEGGDTDQMASLRESFEHFDASKCECFNHSDKQWMLTVIQTAFGDLPAFNEQVSSILRQLRRESRLWSDHDAPPSPARSSASSASPSSLGSGRSNGDGGLRCGPAHGMDGSANPVPVPPAPRRVRKFS</sequence>
<feature type="transmembrane region" description="Helical" evidence="2">
    <location>
        <begin position="209"/>
        <end position="227"/>
    </location>
</feature>
<feature type="transmembrane region" description="Helical" evidence="2">
    <location>
        <begin position="36"/>
        <end position="62"/>
    </location>
</feature>
<keyword evidence="2" id="KW-0472">Membrane</keyword>
<feature type="compositionally biased region" description="Low complexity" evidence="1">
    <location>
        <begin position="487"/>
        <end position="502"/>
    </location>
</feature>
<name>A0A7S2MYN8_9DINO</name>
<proteinExistence type="predicted"/>
<feature type="transmembrane region" description="Helical" evidence="2">
    <location>
        <begin position="113"/>
        <end position="134"/>
    </location>
</feature>
<organism evidence="3">
    <name type="scientific">Zooxanthella nutricula</name>
    <dbReference type="NCBI Taxonomy" id="1333877"/>
    <lineage>
        <taxon>Eukaryota</taxon>
        <taxon>Sar</taxon>
        <taxon>Alveolata</taxon>
        <taxon>Dinophyceae</taxon>
        <taxon>Peridiniales</taxon>
        <taxon>Peridiniales incertae sedis</taxon>
        <taxon>Zooxanthella</taxon>
    </lineage>
</organism>